<feature type="transmembrane region" description="Helical" evidence="2">
    <location>
        <begin position="134"/>
        <end position="156"/>
    </location>
</feature>
<gene>
    <name evidence="4" type="ORF">LNINA_LOCUS2816</name>
</gene>
<comment type="caution">
    <text evidence="4">The sequence shown here is derived from an EMBL/GenBank/DDBJ whole genome shotgun (WGS) entry which is preliminary data.</text>
</comment>
<dbReference type="AlphaFoldDB" id="A0AAV1J356"/>
<evidence type="ECO:0000256" key="2">
    <source>
        <dbReference type="SAM" id="Phobius"/>
    </source>
</evidence>
<keyword evidence="2" id="KW-0812">Transmembrane</keyword>
<feature type="transmembrane region" description="Helical" evidence="2">
    <location>
        <begin position="66"/>
        <end position="93"/>
    </location>
</feature>
<dbReference type="InterPro" id="IPR001320">
    <property type="entry name" value="Iontro_rcpt_C"/>
</dbReference>
<dbReference type="GO" id="GO:0016020">
    <property type="term" value="C:membrane"/>
    <property type="evidence" value="ECO:0007669"/>
    <property type="project" value="InterPro"/>
</dbReference>
<dbReference type="Gene3D" id="1.10.287.70">
    <property type="match status" value="1"/>
</dbReference>
<dbReference type="Pfam" id="PF00060">
    <property type="entry name" value="Lig_chan"/>
    <property type="match status" value="1"/>
</dbReference>
<evidence type="ECO:0000313" key="5">
    <source>
        <dbReference type="Proteomes" id="UP001497472"/>
    </source>
</evidence>
<keyword evidence="5" id="KW-1185">Reference proteome</keyword>
<name>A0AAV1J356_9NEOP</name>
<organism evidence="4 5">
    <name type="scientific">Leptosia nina</name>
    <dbReference type="NCBI Taxonomy" id="320188"/>
    <lineage>
        <taxon>Eukaryota</taxon>
        <taxon>Metazoa</taxon>
        <taxon>Ecdysozoa</taxon>
        <taxon>Arthropoda</taxon>
        <taxon>Hexapoda</taxon>
        <taxon>Insecta</taxon>
        <taxon>Pterygota</taxon>
        <taxon>Neoptera</taxon>
        <taxon>Endopterygota</taxon>
        <taxon>Lepidoptera</taxon>
        <taxon>Glossata</taxon>
        <taxon>Ditrysia</taxon>
        <taxon>Papilionoidea</taxon>
        <taxon>Pieridae</taxon>
        <taxon>Pierinae</taxon>
        <taxon>Leptosia</taxon>
    </lineage>
</organism>
<evidence type="ECO:0000259" key="3">
    <source>
        <dbReference type="Pfam" id="PF00060"/>
    </source>
</evidence>
<dbReference type="Proteomes" id="UP001497472">
    <property type="component" value="Unassembled WGS sequence"/>
</dbReference>
<keyword evidence="2" id="KW-1133">Transmembrane helix</keyword>
<dbReference type="EMBL" id="CAVLEF010000004">
    <property type="protein sequence ID" value="CAK1542971.1"/>
    <property type="molecule type" value="Genomic_DNA"/>
</dbReference>
<proteinExistence type="inferred from homology"/>
<evidence type="ECO:0000313" key="4">
    <source>
        <dbReference type="EMBL" id="CAK1542971.1"/>
    </source>
</evidence>
<feature type="domain" description="Ionotropic glutamate receptor C-terminal" evidence="3">
    <location>
        <begin position="74"/>
        <end position="209"/>
    </location>
</feature>
<reference evidence="4 5" key="1">
    <citation type="submission" date="2023-11" db="EMBL/GenBank/DDBJ databases">
        <authorList>
            <person name="Okamura Y."/>
        </authorList>
    </citation>
    <scope>NUCLEOTIDE SEQUENCE [LARGE SCALE GENOMIC DNA]</scope>
</reference>
<sequence>MTYVRRDSSFNEDYEVPHGNTSVDFYARPMTLKEEYLTDAYPLHSIFQWRFGFLLRYKQNKSLQTFYSLPFTIPVWVSIIWTLLLSTVVFYILSYWERRLIGGETCLHHEFLLAFSAFCQHILPLQANLCSRRIAYFIFIFSAYIIHCFYTSNLLSHLVNDKDRIMDLKDLSNSDYEFVIIKDMNLITDRRIHQLTTDKHLKTVEKKFQNTKVMTVSSALTAVRDSKTAVLTDYKTLYPLIKRMFENHAICELMEVDLYPNRKGNTSSPPKILNIKKNSKLGE</sequence>
<keyword evidence="2" id="KW-0472">Membrane</keyword>
<dbReference type="GO" id="GO:0015276">
    <property type="term" value="F:ligand-gated monoatomic ion channel activity"/>
    <property type="evidence" value="ECO:0007669"/>
    <property type="project" value="InterPro"/>
</dbReference>
<evidence type="ECO:0000256" key="1">
    <source>
        <dbReference type="ARBA" id="ARBA00008685"/>
    </source>
</evidence>
<comment type="similarity">
    <text evidence="1">Belongs to the glutamate-gated ion channel (TC 1.A.10.1) family.</text>
</comment>
<accession>A0AAV1J356</accession>
<protein>
    <recommendedName>
        <fullName evidence="3">Ionotropic glutamate receptor C-terminal domain-containing protein</fullName>
    </recommendedName>
</protein>